<accession>A0ACB8Y2D0</accession>
<protein>
    <submittedName>
        <fullName evidence="1">Uncharacterized protein</fullName>
    </submittedName>
</protein>
<comment type="caution">
    <text evidence="1">The sequence shown here is derived from an EMBL/GenBank/DDBJ whole genome shotgun (WGS) entry which is preliminary data.</text>
</comment>
<keyword evidence="2" id="KW-1185">Reference proteome</keyword>
<sequence>MCEVCSSNEQRLPRGCGPRLQQQRIDSHQGMCVWPRGCTYSVIAARGFCRCLGDAPGGWWAGDVMKLEAFTCEVGIRVATASSVLVKVKSSQQAQTDTTHKQ</sequence>
<dbReference type="EMBL" id="CM042060">
    <property type="protein sequence ID" value="KAI3677768.1"/>
    <property type="molecule type" value="Genomic_DNA"/>
</dbReference>
<proteinExistence type="predicted"/>
<evidence type="ECO:0000313" key="1">
    <source>
        <dbReference type="EMBL" id="KAI3677768.1"/>
    </source>
</evidence>
<gene>
    <name evidence="1" type="ORF">L6452_37037</name>
</gene>
<organism evidence="1 2">
    <name type="scientific">Arctium lappa</name>
    <name type="common">Greater burdock</name>
    <name type="synonym">Lappa major</name>
    <dbReference type="NCBI Taxonomy" id="4217"/>
    <lineage>
        <taxon>Eukaryota</taxon>
        <taxon>Viridiplantae</taxon>
        <taxon>Streptophyta</taxon>
        <taxon>Embryophyta</taxon>
        <taxon>Tracheophyta</taxon>
        <taxon>Spermatophyta</taxon>
        <taxon>Magnoliopsida</taxon>
        <taxon>eudicotyledons</taxon>
        <taxon>Gunneridae</taxon>
        <taxon>Pentapetalae</taxon>
        <taxon>asterids</taxon>
        <taxon>campanulids</taxon>
        <taxon>Asterales</taxon>
        <taxon>Asteraceae</taxon>
        <taxon>Carduoideae</taxon>
        <taxon>Cardueae</taxon>
        <taxon>Arctiinae</taxon>
        <taxon>Arctium</taxon>
    </lineage>
</organism>
<reference evidence="1 2" key="2">
    <citation type="journal article" date="2022" name="Mol. Ecol. Resour.">
        <title>The genomes of chicory, endive, great burdock and yacon provide insights into Asteraceae paleo-polyploidization history and plant inulin production.</title>
        <authorList>
            <person name="Fan W."/>
            <person name="Wang S."/>
            <person name="Wang H."/>
            <person name="Wang A."/>
            <person name="Jiang F."/>
            <person name="Liu H."/>
            <person name="Zhao H."/>
            <person name="Xu D."/>
            <person name="Zhang Y."/>
        </authorList>
    </citation>
    <scope>NUCLEOTIDE SEQUENCE [LARGE SCALE GENOMIC DNA]</scope>
    <source>
        <strain evidence="2">cv. Niubang</strain>
    </source>
</reference>
<reference evidence="2" key="1">
    <citation type="journal article" date="2022" name="Mol. Ecol. Resour.">
        <title>The genomes of chicory, endive, great burdock and yacon provide insights into Asteraceae palaeo-polyploidization history and plant inulin production.</title>
        <authorList>
            <person name="Fan W."/>
            <person name="Wang S."/>
            <person name="Wang H."/>
            <person name="Wang A."/>
            <person name="Jiang F."/>
            <person name="Liu H."/>
            <person name="Zhao H."/>
            <person name="Xu D."/>
            <person name="Zhang Y."/>
        </authorList>
    </citation>
    <scope>NUCLEOTIDE SEQUENCE [LARGE SCALE GENOMIC DNA]</scope>
    <source>
        <strain evidence="2">cv. Niubang</strain>
    </source>
</reference>
<name>A0ACB8Y2D0_ARCLA</name>
<evidence type="ECO:0000313" key="2">
    <source>
        <dbReference type="Proteomes" id="UP001055879"/>
    </source>
</evidence>
<dbReference type="Proteomes" id="UP001055879">
    <property type="component" value="Linkage Group LG14"/>
</dbReference>